<evidence type="ECO:0000256" key="1">
    <source>
        <dbReference type="SAM" id="MobiDB-lite"/>
    </source>
</evidence>
<evidence type="ECO:0000313" key="2">
    <source>
        <dbReference type="EMBL" id="GGW70590.1"/>
    </source>
</evidence>
<dbReference type="AlphaFoldDB" id="A0A918MUE7"/>
<proteinExistence type="predicted"/>
<accession>A0A918MUE7</accession>
<comment type="caution">
    <text evidence="2">The sequence shown here is derived from an EMBL/GenBank/DDBJ whole genome shotgun (WGS) entry which is preliminary data.</text>
</comment>
<sequence>MTGRFGRAPHAARRHERAGDAQDAGGQHADVDTVHARLPSSAAACEGEGDDITKPTPRPSATNGGHIRAYGESALQPGTEV</sequence>
<reference evidence="2" key="2">
    <citation type="submission" date="2020-09" db="EMBL/GenBank/DDBJ databases">
        <authorList>
            <person name="Sun Q."/>
            <person name="Ohkuma M."/>
        </authorList>
    </citation>
    <scope>NUCLEOTIDE SEQUENCE</scope>
    <source>
        <strain evidence="2">JCM 4490</strain>
    </source>
</reference>
<evidence type="ECO:0000313" key="3">
    <source>
        <dbReference type="Proteomes" id="UP000620224"/>
    </source>
</evidence>
<feature type="region of interest" description="Disordered" evidence="1">
    <location>
        <begin position="1"/>
        <end position="81"/>
    </location>
</feature>
<dbReference type="Proteomes" id="UP000620224">
    <property type="component" value="Unassembled WGS sequence"/>
</dbReference>
<gene>
    <name evidence="2" type="ORF">GCM10010503_54790</name>
</gene>
<keyword evidence="3" id="KW-1185">Reference proteome</keyword>
<dbReference type="EMBL" id="BMUE01000014">
    <property type="protein sequence ID" value="GGW70590.1"/>
    <property type="molecule type" value="Genomic_DNA"/>
</dbReference>
<protein>
    <submittedName>
        <fullName evidence="2">Uncharacterized protein</fullName>
    </submittedName>
</protein>
<reference evidence="2" key="1">
    <citation type="journal article" date="2014" name="Int. J. Syst. Evol. Microbiol.">
        <title>Complete genome sequence of Corynebacterium casei LMG S-19264T (=DSM 44701T), isolated from a smear-ripened cheese.</title>
        <authorList>
            <consortium name="US DOE Joint Genome Institute (JGI-PGF)"/>
            <person name="Walter F."/>
            <person name="Albersmeier A."/>
            <person name="Kalinowski J."/>
            <person name="Ruckert C."/>
        </authorList>
    </citation>
    <scope>NUCLEOTIDE SEQUENCE</scope>
    <source>
        <strain evidence="2">JCM 4490</strain>
    </source>
</reference>
<name>A0A918MUE7_9ACTN</name>
<organism evidence="2 3">
    <name type="scientific">Streptomyces lucensis JCM 4490</name>
    <dbReference type="NCBI Taxonomy" id="1306176"/>
    <lineage>
        <taxon>Bacteria</taxon>
        <taxon>Bacillati</taxon>
        <taxon>Actinomycetota</taxon>
        <taxon>Actinomycetes</taxon>
        <taxon>Kitasatosporales</taxon>
        <taxon>Streptomycetaceae</taxon>
        <taxon>Streptomyces</taxon>
    </lineage>
</organism>